<protein>
    <submittedName>
        <fullName evidence="5">Cold shock protein signature</fullName>
    </submittedName>
    <submittedName>
        <fullName evidence="7">Cold-shock DNA-binding protein family</fullName>
    </submittedName>
    <submittedName>
        <fullName evidence="6">Cold-shock protein</fullName>
    </submittedName>
</protein>
<dbReference type="PRINTS" id="PR00050">
    <property type="entry name" value="COLDSHOCK"/>
</dbReference>
<dbReference type="InterPro" id="IPR012340">
    <property type="entry name" value="NA-bd_OB-fold"/>
</dbReference>
<keyword evidence="2" id="KW-0963">Cytoplasm</keyword>
<dbReference type="Proteomes" id="UP000199686">
    <property type="component" value="Unassembled WGS sequence"/>
</dbReference>
<dbReference type="Gene3D" id="2.40.50.140">
    <property type="entry name" value="Nucleic acid-binding proteins"/>
    <property type="match status" value="1"/>
</dbReference>
<keyword evidence="8" id="KW-1185">Reference proteome</keyword>
<dbReference type="FunFam" id="2.40.50.140:FF:000006">
    <property type="entry name" value="Cold shock protein CspC"/>
    <property type="match status" value="1"/>
</dbReference>
<dbReference type="GO" id="GO:0010468">
    <property type="term" value="P:regulation of gene expression"/>
    <property type="evidence" value="ECO:0007669"/>
    <property type="project" value="UniProtKB-ARBA"/>
</dbReference>
<evidence type="ECO:0000313" key="5">
    <source>
        <dbReference type="EMBL" id="CZQ82551.1"/>
    </source>
</evidence>
<dbReference type="SUPFAM" id="SSF50249">
    <property type="entry name" value="Nucleic acid-binding proteins"/>
    <property type="match status" value="1"/>
</dbReference>
<dbReference type="PIRSF" id="PIRSF002599">
    <property type="entry name" value="Cold_shock_A"/>
    <property type="match status" value="1"/>
</dbReference>
<gene>
    <name evidence="6" type="ORF">GX662_07495</name>
    <name evidence="7" type="ORF">SAMN04488507_1003130</name>
    <name evidence="5" type="ORF">TFLO_313</name>
</gene>
<dbReference type="GO" id="GO:0051252">
    <property type="term" value="P:regulation of RNA metabolic process"/>
    <property type="evidence" value="ECO:0007669"/>
    <property type="project" value="UniProtKB-ARBA"/>
</dbReference>
<dbReference type="EMBL" id="FOQC01000003">
    <property type="protein sequence ID" value="SFH55792.1"/>
    <property type="molecule type" value="Genomic_DNA"/>
</dbReference>
<dbReference type="PANTHER" id="PTHR11544">
    <property type="entry name" value="COLD SHOCK DOMAIN CONTAINING PROTEINS"/>
    <property type="match status" value="1"/>
</dbReference>
<keyword evidence="7" id="KW-0238">DNA-binding</keyword>
<dbReference type="SMART" id="SM00357">
    <property type="entry name" value="CSP"/>
    <property type="match status" value="1"/>
</dbReference>
<comment type="subcellular location">
    <subcellularLocation>
        <location evidence="1 3">Cytoplasm</location>
    </subcellularLocation>
</comment>
<reference evidence="7 9" key="2">
    <citation type="submission" date="2016-10" db="EMBL/GenBank/DDBJ databases">
        <authorList>
            <person name="Varghese N."/>
            <person name="Submissions S."/>
        </authorList>
    </citation>
    <scope>NUCLEOTIDE SEQUENCE [LARGE SCALE GENOMIC DNA]</scope>
    <source>
        <strain evidence="7 9">DSM 2094</strain>
    </source>
</reference>
<evidence type="ECO:0000313" key="10">
    <source>
        <dbReference type="Proteomes" id="UP000589373"/>
    </source>
</evidence>
<dbReference type="EMBL" id="JAAZCD010000171">
    <property type="protein sequence ID" value="NLD32090.1"/>
    <property type="molecule type" value="Genomic_DNA"/>
</dbReference>
<dbReference type="Proteomes" id="UP000589373">
    <property type="component" value="Unassembled WGS sequence"/>
</dbReference>
<accession>A0A143Y5W8</accession>
<dbReference type="Pfam" id="PF00313">
    <property type="entry name" value="CSD"/>
    <property type="match status" value="1"/>
</dbReference>
<feature type="domain" description="CSD" evidence="4">
    <location>
        <begin position="1"/>
        <end position="66"/>
    </location>
</feature>
<evidence type="ECO:0000313" key="7">
    <source>
        <dbReference type="EMBL" id="SFH55792.1"/>
    </source>
</evidence>
<dbReference type="InterPro" id="IPR050181">
    <property type="entry name" value="Cold_shock_domain"/>
</dbReference>
<dbReference type="InterPro" id="IPR002059">
    <property type="entry name" value="CSP_DNA-bd"/>
</dbReference>
<evidence type="ECO:0000256" key="1">
    <source>
        <dbReference type="ARBA" id="ARBA00004496"/>
    </source>
</evidence>
<reference evidence="5 8" key="1">
    <citation type="submission" date="2016-02" db="EMBL/GenBank/DDBJ databases">
        <authorList>
            <person name="Strepis N."/>
        </authorList>
    </citation>
    <scope>NUCLEOTIDE SEQUENCE [LARGE SCALE GENOMIC DNA]</scope>
    <source>
        <strain evidence="5">Trichococcus flocculiformis</strain>
    </source>
</reference>
<dbReference type="GO" id="GO:0003677">
    <property type="term" value="F:DNA binding"/>
    <property type="evidence" value="ECO:0007669"/>
    <property type="project" value="UniProtKB-KW"/>
</dbReference>
<dbReference type="PROSITE" id="PS51857">
    <property type="entry name" value="CSD_2"/>
    <property type="match status" value="1"/>
</dbReference>
<evidence type="ECO:0000256" key="2">
    <source>
        <dbReference type="ARBA" id="ARBA00022490"/>
    </source>
</evidence>
<dbReference type="Gene3D" id="6.20.370.130">
    <property type="match status" value="1"/>
</dbReference>
<evidence type="ECO:0000313" key="9">
    <source>
        <dbReference type="Proteomes" id="UP000199686"/>
    </source>
</evidence>
<name>A0A143Y5W8_9LACT</name>
<dbReference type="InterPro" id="IPR011129">
    <property type="entry name" value="CSD"/>
</dbReference>
<dbReference type="OrthoDB" id="9805039at2"/>
<dbReference type="AlphaFoldDB" id="A0A143Y5W8"/>
<organism evidence="7 9">
    <name type="scientific">Trichococcus flocculiformis</name>
    <dbReference type="NCBI Taxonomy" id="82803"/>
    <lineage>
        <taxon>Bacteria</taxon>
        <taxon>Bacillati</taxon>
        <taxon>Bacillota</taxon>
        <taxon>Bacilli</taxon>
        <taxon>Lactobacillales</taxon>
        <taxon>Carnobacteriaceae</taxon>
        <taxon>Trichococcus</taxon>
    </lineage>
</organism>
<comment type="caution">
    <text evidence="7">The sequence shown here is derived from an EMBL/GenBank/DDBJ whole genome shotgun (WGS) entry which is preliminary data.</text>
</comment>
<dbReference type="STRING" id="82803.SAMN04488048_10269"/>
<dbReference type="EMBL" id="FJMZ01000002">
    <property type="protein sequence ID" value="CZQ82551.1"/>
    <property type="molecule type" value="Genomic_DNA"/>
</dbReference>
<dbReference type="RefSeq" id="WP_086988059.1">
    <property type="nucleotide sequence ID" value="NZ_CP089787.1"/>
</dbReference>
<dbReference type="InterPro" id="IPR019844">
    <property type="entry name" value="CSD_CS"/>
</dbReference>
<dbReference type="Proteomes" id="UP000195947">
    <property type="component" value="Unassembled WGS sequence"/>
</dbReference>
<evidence type="ECO:0000313" key="8">
    <source>
        <dbReference type="Proteomes" id="UP000195947"/>
    </source>
</evidence>
<dbReference type="InterPro" id="IPR012156">
    <property type="entry name" value="Cold_shock_CspA"/>
</dbReference>
<sequence length="70" mass="7929">MEFGKVKWFNNDKGYGFIEFDQQDDDIFVHFTGIAGEGFKRLEEGQRVQFDIAEGVRGPQATNVIVVAES</sequence>
<evidence type="ECO:0000256" key="3">
    <source>
        <dbReference type="RuleBase" id="RU000408"/>
    </source>
</evidence>
<reference evidence="6 10" key="3">
    <citation type="journal article" date="2020" name="Biotechnol. Biofuels">
        <title>New insights from the biogas microbiome by comprehensive genome-resolved metagenomics of nearly 1600 species originating from multiple anaerobic digesters.</title>
        <authorList>
            <person name="Campanaro S."/>
            <person name="Treu L."/>
            <person name="Rodriguez-R L.M."/>
            <person name="Kovalovszki A."/>
            <person name="Ziels R.M."/>
            <person name="Maus I."/>
            <person name="Zhu X."/>
            <person name="Kougias P.G."/>
            <person name="Basile A."/>
            <person name="Luo G."/>
            <person name="Schluter A."/>
            <person name="Konstantinidis K.T."/>
            <person name="Angelidaki I."/>
        </authorList>
    </citation>
    <scope>NUCLEOTIDE SEQUENCE [LARGE SCALE GENOMIC DNA]</scope>
    <source>
        <strain evidence="6">AS07pgkLD_105</strain>
    </source>
</reference>
<dbReference type="CDD" id="cd04458">
    <property type="entry name" value="CSP_CDS"/>
    <property type="match status" value="1"/>
</dbReference>
<evidence type="ECO:0000313" key="6">
    <source>
        <dbReference type="EMBL" id="NLD32090.1"/>
    </source>
</evidence>
<evidence type="ECO:0000259" key="4">
    <source>
        <dbReference type="PROSITE" id="PS51857"/>
    </source>
</evidence>
<dbReference type="GO" id="GO:0005737">
    <property type="term" value="C:cytoplasm"/>
    <property type="evidence" value="ECO:0007669"/>
    <property type="project" value="UniProtKB-SubCell"/>
</dbReference>
<proteinExistence type="predicted"/>
<dbReference type="PROSITE" id="PS00352">
    <property type="entry name" value="CSD_1"/>
    <property type="match status" value="1"/>
</dbReference>